<organism evidence="11">
    <name type="scientific">Guillardia theta (strain CCMP2712)</name>
    <name type="common">Cryptophyte</name>
    <dbReference type="NCBI Taxonomy" id="905079"/>
    <lineage>
        <taxon>Eukaryota</taxon>
        <taxon>Cryptophyceae</taxon>
        <taxon>Pyrenomonadales</taxon>
        <taxon>Geminigeraceae</taxon>
        <taxon>Guillardia</taxon>
    </lineage>
</organism>
<dbReference type="EMBL" id="JH992982">
    <property type="protein sequence ID" value="EKX49496.1"/>
    <property type="molecule type" value="Genomic_DNA"/>
</dbReference>
<dbReference type="PANTHER" id="PTHR42923">
    <property type="entry name" value="PROTOPORPHYRINOGEN OXIDASE"/>
    <property type="match status" value="1"/>
</dbReference>
<comment type="catalytic activity">
    <reaction evidence="1">
        <text>9,9'-di-cis-zeta-carotene + 2 a quinone = 7,7',9,9'-tetra-cis-lycopene + 2 a quinol</text>
        <dbReference type="Rhea" id="RHEA:30955"/>
        <dbReference type="ChEBI" id="CHEBI:24646"/>
        <dbReference type="ChEBI" id="CHEBI:48716"/>
        <dbReference type="ChEBI" id="CHEBI:62466"/>
        <dbReference type="ChEBI" id="CHEBI:132124"/>
        <dbReference type="EC" id="1.3.5.6"/>
    </reaction>
</comment>
<dbReference type="PaxDb" id="55529-EKX49496"/>
<evidence type="ECO:0000259" key="10">
    <source>
        <dbReference type="Pfam" id="PF01593"/>
    </source>
</evidence>
<dbReference type="EnsemblProtists" id="EKX49496">
    <property type="protein sequence ID" value="EKX49496"/>
    <property type="gene ID" value="GUITHDRAFT_93434"/>
</dbReference>
<dbReference type="PANTHER" id="PTHR42923:SF41">
    <property type="entry name" value="ZETA-CAROTENE DESATURASE, CHLOROPLASTIC_CHROMOPLASTIC"/>
    <property type="match status" value="1"/>
</dbReference>
<dbReference type="InterPro" id="IPR002937">
    <property type="entry name" value="Amino_oxidase"/>
</dbReference>
<dbReference type="InterPro" id="IPR036188">
    <property type="entry name" value="FAD/NAD-bd_sf"/>
</dbReference>
<dbReference type="OrthoDB" id="5046242at2759"/>
<dbReference type="OMA" id="LNMTWYS"/>
<dbReference type="Gene3D" id="3.50.50.60">
    <property type="entry name" value="FAD/NAD(P)-binding domain"/>
    <property type="match status" value="3"/>
</dbReference>
<evidence type="ECO:0000256" key="1">
    <source>
        <dbReference type="ARBA" id="ARBA00000914"/>
    </source>
</evidence>
<dbReference type="EC" id="1.3.5.6" evidence="4"/>
<evidence type="ECO:0000313" key="13">
    <source>
        <dbReference type="Proteomes" id="UP000011087"/>
    </source>
</evidence>
<dbReference type="AlphaFoldDB" id="L1JLR2"/>
<dbReference type="GO" id="GO:0016719">
    <property type="term" value="F:9,9'-di-cis-zeta-carotene desaturase activity"/>
    <property type="evidence" value="ECO:0007669"/>
    <property type="project" value="UniProtKB-EC"/>
</dbReference>
<dbReference type="STRING" id="905079.L1JLR2"/>
<evidence type="ECO:0000313" key="12">
    <source>
        <dbReference type="EnsemblProtists" id="EKX49496"/>
    </source>
</evidence>
<dbReference type="GO" id="GO:0016117">
    <property type="term" value="P:carotenoid biosynthetic process"/>
    <property type="evidence" value="ECO:0007669"/>
    <property type="project" value="UniProtKB-KW"/>
</dbReference>
<protein>
    <recommendedName>
        <fullName evidence="5">Zeta-carotene desaturase, chloroplastic/chromoplastic</fullName>
        <ecNumber evidence="4">1.3.5.6</ecNumber>
    </recommendedName>
    <alternativeName>
        <fullName evidence="9">9,9'-di-cis-zeta-carotene desaturase</fullName>
    </alternativeName>
    <alternativeName>
        <fullName evidence="8">Carotene 7,8-desaturase</fullName>
    </alternativeName>
</protein>
<evidence type="ECO:0000256" key="2">
    <source>
        <dbReference type="ARBA" id="ARBA00004900"/>
    </source>
</evidence>
<sequence>MQKAFQGPSVRFPEEKKLKIGIVGSGLAGMVTAMDLVDAGHEVEIFEARNFVGGKVGSWVDKDGNHIEMGLHVFFGCYYNLFGILQRVGTFDKSLRLKEHRHIFVNEGGWTGELDFRMGGIGAPFNGLKAFATTEQLGLYDKLMNAVRLGTSPIVRALVDFDGGMDMVRSLDDISFSEWFLRLGGSRGSIKRMWDPIAYALGFIDCDNISARCMLTIFQLFAVRSEASVLRMCEGSPNTFISGPIVDYLKERGVKFNLNSRVEDIMHEVDAQGKPTFVKGIEVALDGGEPVKKNFDVVVCAQDVPGIKKLLPESFRKHDMFDRIYKLEGVPVATVQLRFDGWITEMQDKEAMKKINEDLSDGKAPGIDNLLYSADVEFSCFADLALTSPAEYYKEGEGSLLQCVLTPADRFMSMPPEEVARITCEQAYKLFPSAREQGLKCTWSNVVKLRESLYREAPGMDKFRPAQNTVIPNFFLSGSYTYQDYIDSMEGATKSGLLCAEEVIKATESLVSLRDSKMKATA</sequence>
<evidence type="ECO:0000256" key="4">
    <source>
        <dbReference type="ARBA" id="ARBA00012788"/>
    </source>
</evidence>
<keyword evidence="13" id="KW-1185">Reference proteome</keyword>
<evidence type="ECO:0000313" key="11">
    <source>
        <dbReference type="EMBL" id="EKX49496.1"/>
    </source>
</evidence>
<dbReference type="UniPathway" id="UPA00803"/>
<gene>
    <name evidence="11" type="ORF">GUITHDRAFT_93434</name>
</gene>
<keyword evidence="7" id="KW-0560">Oxidoreductase</keyword>
<dbReference type="NCBIfam" id="TIGR02732">
    <property type="entry name" value="zeta_caro_desat"/>
    <property type="match status" value="1"/>
</dbReference>
<evidence type="ECO:0000256" key="3">
    <source>
        <dbReference type="ARBA" id="ARBA00010192"/>
    </source>
</evidence>
<evidence type="ECO:0000256" key="7">
    <source>
        <dbReference type="ARBA" id="ARBA00023002"/>
    </source>
</evidence>
<evidence type="ECO:0000256" key="6">
    <source>
        <dbReference type="ARBA" id="ARBA00022746"/>
    </source>
</evidence>
<comment type="pathway">
    <text evidence="2">Carotenoid biosynthesis; lycopene biosynthesis.</text>
</comment>
<reference evidence="11 13" key="1">
    <citation type="journal article" date="2012" name="Nature">
        <title>Algal genomes reveal evolutionary mosaicism and the fate of nucleomorphs.</title>
        <authorList>
            <consortium name="DOE Joint Genome Institute"/>
            <person name="Curtis B.A."/>
            <person name="Tanifuji G."/>
            <person name="Burki F."/>
            <person name="Gruber A."/>
            <person name="Irimia M."/>
            <person name="Maruyama S."/>
            <person name="Arias M.C."/>
            <person name="Ball S.G."/>
            <person name="Gile G.H."/>
            <person name="Hirakawa Y."/>
            <person name="Hopkins J.F."/>
            <person name="Kuo A."/>
            <person name="Rensing S.A."/>
            <person name="Schmutz J."/>
            <person name="Symeonidi A."/>
            <person name="Elias M."/>
            <person name="Eveleigh R.J."/>
            <person name="Herman E.K."/>
            <person name="Klute M.J."/>
            <person name="Nakayama T."/>
            <person name="Obornik M."/>
            <person name="Reyes-Prieto A."/>
            <person name="Armbrust E.V."/>
            <person name="Aves S.J."/>
            <person name="Beiko R.G."/>
            <person name="Coutinho P."/>
            <person name="Dacks J.B."/>
            <person name="Durnford D.G."/>
            <person name="Fast N.M."/>
            <person name="Green B.R."/>
            <person name="Grisdale C.J."/>
            <person name="Hempel F."/>
            <person name="Henrissat B."/>
            <person name="Hoppner M.P."/>
            <person name="Ishida K."/>
            <person name="Kim E."/>
            <person name="Koreny L."/>
            <person name="Kroth P.G."/>
            <person name="Liu Y."/>
            <person name="Malik S.B."/>
            <person name="Maier U.G."/>
            <person name="McRose D."/>
            <person name="Mock T."/>
            <person name="Neilson J.A."/>
            <person name="Onodera N.T."/>
            <person name="Poole A.M."/>
            <person name="Pritham E.J."/>
            <person name="Richards T.A."/>
            <person name="Rocap G."/>
            <person name="Roy S.W."/>
            <person name="Sarai C."/>
            <person name="Schaack S."/>
            <person name="Shirato S."/>
            <person name="Slamovits C.H."/>
            <person name="Spencer D.F."/>
            <person name="Suzuki S."/>
            <person name="Worden A.Z."/>
            <person name="Zauner S."/>
            <person name="Barry K."/>
            <person name="Bell C."/>
            <person name="Bharti A.K."/>
            <person name="Crow J.A."/>
            <person name="Grimwood J."/>
            <person name="Kramer R."/>
            <person name="Lindquist E."/>
            <person name="Lucas S."/>
            <person name="Salamov A."/>
            <person name="McFadden G.I."/>
            <person name="Lane C.E."/>
            <person name="Keeling P.J."/>
            <person name="Gray M.W."/>
            <person name="Grigoriev I.V."/>
            <person name="Archibald J.M."/>
        </authorList>
    </citation>
    <scope>NUCLEOTIDE SEQUENCE</scope>
    <source>
        <strain evidence="11 13">CCMP2712</strain>
    </source>
</reference>
<dbReference type="eggNOG" id="KOG0029">
    <property type="taxonomic scope" value="Eukaryota"/>
</dbReference>
<reference evidence="13" key="2">
    <citation type="submission" date="2012-11" db="EMBL/GenBank/DDBJ databases">
        <authorList>
            <person name="Kuo A."/>
            <person name="Curtis B.A."/>
            <person name="Tanifuji G."/>
            <person name="Burki F."/>
            <person name="Gruber A."/>
            <person name="Irimia M."/>
            <person name="Maruyama S."/>
            <person name="Arias M.C."/>
            <person name="Ball S.G."/>
            <person name="Gile G.H."/>
            <person name="Hirakawa Y."/>
            <person name="Hopkins J.F."/>
            <person name="Rensing S.A."/>
            <person name="Schmutz J."/>
            <person name="Symeonidi A."/>
            <person name="Elias M."/>
            <person name="Eveleigh R.J."/>
            <person name="Herman E.K."/>
            <person name="Klute M.J."/>
            <person name="Nakayama T."/>
            <person name="Obornik M."/>
            <person name="Reyes-Prieto A."/>
            <person name="Armbrust E.V."/>
            <person name="Aves S.J."/>
            <person name="Beiko R.G."/>
            <person name="Coutinho P."/>
            <person name="Dacks J.B."/>
            <person name="Durnford D.G."/>
            <person name="Fast N.M."/>
            <person name="Green B.R."/>
            <person name="Grisdale C."/>
            <person name="Hempe F."/>
            <person name="Henrissat B."/>
            <person name="Hoppner M.P."/>
            <person name="Ishida K.-I."/>
            <person name="Kim E."/>
            <person name="Koreny L."/>
            <person name="Kroth P.G."/>
            <person name="Liu Y."/>
            <person name="Malik S.-B."/>
            <person name="Maier U.G."/>
            <person name="McRose D."/>
            <person name="Mock T."/>
            <person name="Neilson J.A."/>
            <person name="Onodera N.T."/>
            <person name="Poole A.M."/>
            <person name="Pritham E.J."/>
            <person name="Richards T.A."/>
            <person name="Rocap G."/>
            <person name="Roy S.W."/>
            <person name="Sarai C."/>
            <person name="Schaack S."/>
            <person name="Shirato S."/>
            <person name="Slamovits C.H."/>
            <person name="Spencer D.F."/>
            <person name="Suzuki S."/>
            <person name="Worden A.Z."/>
            <person name="Zauner S."/>
            <person name="Barry K."/>
            <person name="Bell C."/>
            <person name="Bharti A.K."/>
            <person name="Crow J.A."/>
            <person name="Grimwood J."/>
            <person name="Kramer R."/>
            <person name="Lindquist E."/>
            <person name="Lucas S."/>
            <person name="Salamov A."/>
            <person name="McFadden G.I."/>
            <person name="Lane C.E."/>
            <person name="Keeling P.J."/>
            <person name="Gray M.W."/>
            <person name="Grigoriev I.V."/>
            <person name="Archibald J.M."/>
        </authorList>
    </citation>
    <scope>NUCLEOTIDE SEQUENCE</scope>
    <source>
        <strain evidence="13">CCMP2712</strain>
    </source>
</reference>
<name>L1JLR2_GUITC</name>
<dbReference type="InterPro" id="IPR014103">
    <property type="entry name" value="Zeta_caro_desat"/>
</dbReference>
<dbReference type="SUPFAM" id="SSF51905">
    <property type="entry name" value="FAD/NAD(P)-binding domain"/>
    <property type="match status" value="1"/>
</dbReference>
<dbReference type="RefSeq" id="XP_005836476.1">
    <property type="nucleotide sequence ID" value="XM_005836419.1"/>
</dbReference>
<dbReference type="GeneID" id="17306144"/>
<dbReference type="InterPro" id="IPR050464">
    <property type="entry name" value="Zeta_carotene_desat/Oxidored"/>
</dbReference>
<keyword evidence="6" id="KW-0125">Carotenoid biosynthesis</keyword>
<evidence type="ECO:0000256" key="5">
    <source>
        <dbReference type="ARBA" id="ARBA00015490"/>
    </source>
</evidence>
<dbReference type="KEGG" id="gtt:GUITHDRAFT_93434"/>
<feature type="domain" description="Amine oxidase" evidence="10">
    <location>
        <begin position="27"/>
        <end position="504"/>
    </location>
</feature>
<reference evidence="12" key="3">
    <citation type="submission" date="2015-06" db="UniProtKB">
        <authorList>
            <consortium name="EnsemblProtists"/>
        </authorList>
    </citation>
    <scope>IDENTIFICATION</scope>
</reference>
<evidence type="ECO:0000256" key="8">
    <source>
        <dbReference type="ARBA" id="ARBA00030952"/>
    </source>
</evidence>
<comment type="similarity">
    <text evidence="3">Belongs to the zeta carotene desaturase family.</text>
</comment>
<dbReference type="Pfam" id="PF01593">
    <property type="entry name" value="Amino_oxidase"/>
    <property type="match status" value="1"/>
</dbReference>
<dbReference type="Proteomes" id="UP000011087">
    <property type="component" value="Unassembled WGS sequence"/>
</dbReference>
<evidence type="ECO:0000256" key="9">
    <source>
        <dbReference type="ARBA" id="ARBA00031301"/>
    </source>
</evidence>
<dbReference type="HOGENOM" id="CLU_022687_1_1_1"/>
<proteinExistence type="inferred from homology"/>
<accession>L1JLR2</accession>